<dbReference type="SMART" id="SM00607">
    <property type="entry name" value="FTP"/>
    <property type="match status" value="1"/>
</dbReference>
<comment type="caution">
    <text evidence="9">The sequence shown here is derived from an EMBL/GenBank/DDBJ whole genome shotgun (WGS) entry which is preliminary data.</text>
</comment>
<dbReference type="GO" id="GO:0010185">
    <property type="term" value="P:regulation of cellular defense response"/>
    <property type="evidence" value="ECO:0007669"/>
    <property type="project" value="UniProtKB-ARBA"/>
</dbReference>
<reference evidence="9 10" key="1">
    <citation type="submission" date="2024-11" db="EMBL/GenBank/DDBJ databases">
        <title>Chromosome-level genome assembly of the freshwater bivalve Anodonta woodiana.</title>
        <authorList>
            <person name="Chen X."/>
        </authorList>
    </citation>
    <scope>NUCLEOTIDE SEQUENCE [LARGE SCALE GENOMIC DNA]</scope>
    <source>
        <strain evidence="9">MN2024</strain>
        <tissue evidence="9">Gills</tissue>
    </source>
</reference>
<dbReference type="GO" id="GO:0042806">
    <property type="term" value="F:fucose binding"/>
    <property type="evidence" value="ECO:0007669"/>
    <property type="project" value="UniProtKB-ARBA"/>
</dbReference>
<dbReference type="AlphaFoldDB" id="A0ABD3W2E9"/>
<gene>
    <name evidence="9" type="ORF">ACJMK2_040886</name>
</gene>
<keyword evidence="5" id="KW-0430">Lectin</keyword>
<feature type="non-terminal residue" evidence="9">
    <location>
        <position position="1"/>
    </location>
</feature>
<feature type="non-terminal residue" evidence="9">
    <location>
        <position position="145"/>
    </location>
</feature>
<sequence>NVALGKRAWQSSTYVGEARWNDTNMFPYNASLAVDGIVETNFRNNSCSSTAAGQSSAYWEVDLANLYYITTIEIYQRSDSLTDSNLGSVVLGKLQNGSYEYLTTLDRSGVFTVNTNSDHSFKGIQINHTGTRDILICLCEVQVFV</sequence>
<dbReference type="GO" id="GO:0001868">
    <property type="term" value="P:regulation of complement activation, lectin pathway"/>
    <property type="evidence" value="ECO:0007669"/>
    <property type="project" value="UniProtKB-ARBA"/>
</dbReference>
<name>A0ABD3W2E9_SINWO</name>
<keyword evidence="4" id="KW-0479">Metal-binding</keyword>
<dbReference type="PANTHER" id="PTHR45713:SF6">
    <property type="entry name" value="F5_8 TYPE C DOMAIN-CONTAINING PROTEIN"/>
    <property type="match status" value="1"/>
</dbReference>
<feature type="domain" description="Fucolectin tachylectin-4 pentraxin-1" evidence="8">
    <location>
        <begin position="1"/>
        <end position="145"/>
    </location>
</feature>
<dbReference type="InterPro" id="IPR051941">
    <property type="entry name" value="BG_Antigen-Binding_Lectin"/>
</dbReference>
<keyword evidence="7" id="KW-1015">Disulfide bond</keyword>
<dbReference type="EMBL" id="JBJQND010000008">
    <property type="protein sequence ID" value="KAL3868047.1"/>
    <property type="molecule type" value="Genomic_DNA"/>
</dbReference>
<evidence type="ECO:0000313" key="10">
    <source>
        <dbReference type="Proteomes" id="UP001634394"/>
    </source>
</evidence>
<keyword evidence="10" id="KW-1185">Reference proteome</keyword>
<evidence type="ECO:0000256" key="4">
    <source>
        <dbReference type="ARBA" id="ARBA00022723"/>
    </source>
</evidence>
<evidence type="ECO:0000256" key="7">
    <source>
        <dbReference type="ARBA" id="ARBA00023157"/>
    </source>
</evidence>
<evidence type="ECO:0000259" key="8">
    <source>
        <dbReference type="SMART" id="SM00607"/>
    </source>
</evidence>
<comment type="similarity">
    <text evidence="2">Belongs to the fucolectin family.</text>
</comment>
<organism evidence="9 10">
    <name type="scientific">Sinanodonta woodiana</name>
    <name type="common">Chinese pond mussel</name>
    <name type="synonym">Anodonta woodiana</name>
    <dbReference type="NCBI Taxonomy" id="1069815"/>
    <lineage>
        <taxon>Eukaryota</taxon>
        <taxon>Metazoa</taxon>
        <taxon>Spiralia</taxon>
        <taxon>Lophotrochozoa</taxon>
        <taxon>Mollusca</taxon>
        <taxon>Bivalvia</taxon>
        <taxon>Autobranchia</taxon>
        <taxon>Heteroconchia</taxon>
        <taxon>Palaeoheterodonta</taxon>
        <taxon>Unionida</taxon>
        <taxon>Unionoidea</taxon>
        <taxon>Unionidae</taxon>
        <taxon>Unioninae</taxon>
        <taxon>Sinanodonta</taxon>
    </lineage>
</organism>
<evidence type="ECO:0000256" key="5">
    <source>
        <dbReference type="ARBA" id="ARBA00022734"/>
    </source>
</evidence>
<dbReference type="GO" id="GO:0046872">
    <property type="term" value="F:metal ion binding"/>
    <property type="evidence" value="ECO:0007669"/>
    <property type="project" value="UniProtKB-KW"/>
</dbReference>
<dbReference type="SUPFAM" id="SSF49785">
    <property type="entry name" value="Galactose-binding domain-like"/>
    <property type="match status" value="1"/>
</dbReference>
<dbReference type="PANTHER" id="PTHR45713">
    <property type="entry name" value="FTP DOMAIN-CONTAINING PROTEIN"/>
    <property type="match status" value="1"/>
</dbReference>
<evidence type="ECO:0000256" key="6">
    <source>
        <dbReference type="ARBA" id="ARBA00022837"/>
    </source>
</evidence>
<comment type="function">
    <text evidence="1">Acts as a defensive agent. Recognizes blood group fucosylated oligosaccharides including A, B, H and Lewis B-type antigens. Does not recognize Lewis A antigen and has low affinity for monovalent haptens.</text>
</comment>
<accession>A0ABD3W2E9</accession>
<dbReference type="InterPro" id="IPR006585">
    <property type="entry name" value="FTP1"/>
</dbReference>
<dbReference type="InterPro" id="IPR008979">
    <property type="entry name" value="Galactose-bd-like_sf"/>
</dbReference>
<evidence type="ECO:0000256" key="3">
    <source>
        <dbReference type="ARBA" id="ARBA00011233"/>
    </source>
</evidence>
<dbReference type="Proteomes" id="UP001634394">
    <property type="component" value="Unassembled WGS sequence"/>
</dbReference>
<evidence type="ECO:0000256" key="2">
    <source>
        <dbReference type="ARBA" id="ARBA00010147"/>
    </source>
</evidence>
<evidence type="ECO:0000313" key="9">
    <source>
        <dbReference type="EMBL" id="KAL3868047.1"/>
    </source>
</evidence>
<evidence type="ECO:0000256" key="1">
    <source>
        <dbReference type="ARBA" id="ARBA00002219"/>
    </source>
</evidence>
<proteinExistence type="inferred from homology"/>
<comment type="subunit">
    <text evidence="3">Homotrimer.</text>
</comment>
<protein>
    <recommendedName>
        <fullName evidence="8">Fucolectin tachylectin-4 pentraxin-1 domain-containing protein</fullName>
    </recommendedName>
</protein>
<keyword evidence="6" id="KW-0106">Calcium</keyword>
<dbReference type="Gene3D" id="2.60.120.260">
    <property type="entry name" value="Galactose-binding domain-like"/>
    <property type="match status" value="1"/>
</dbReference>